<dbReference type="Gene3D" id="3.40.50.300">
    <property type="entry name" value="P-loop containing nucleotide triphosphate hydrolases"/>
    <property type="match status" value="1"/>
</dbReference>
<dbReference type="Pfam" id="PF13175">
    <property type="entry name" value="AAA_15"/>
    <property type="match status" value="1"/>
</dbReference>
<proteinExistence type="predicted"/>
<dbReference type="PANTHER" id="PTHR43581:SF4">
    <property type="entry name" value="ATP_GTP PHOSPHATASE"/>
    <property type="match status" value="1"/>
</dbReference>
<dbReference type="InterPro" id="IPR027417">
    <property type="entry name" value="P-loop_NTPase"/>
</dbReference>
<dbReference type="Proteomes" id="UP000316217">
    <property type="component" value="Unassembled WGS sequence"/>
</dbReference>
<sequence>MISSISISNFRGIKSGRIDGLTNINVLIGANGAGKSTVLEAIYLASAWAEYRDQVRNFTKFDVVARRRTQRGNWEISKSFLWYGMNTDEDINISLNFKSNKIMEFKIPYQVRPLLEQRWIFLRSNDKYVTPEGYLLAETAVTLGMEGIYNEFREEIGYLRGVTLVDSMIYSNIELIERNIWPKIYGKRLDKNLISLIKEGYEPDADSITYVPVSPNEYALMVGFSDKAVRIDDLGDGARVSLVIASVLSTVSNTAALIEDPEVHQHPAGLEKLLNFVLKVADSNNIQLFITTQSLDFLRTLLFIYPSNCKIFALRRDNEGNLGCRQFTLDEIEDLLESKVDIRRVVEELQLEAR</sequence>
<dbReference type="GO" id="GO:0005524">
    <property type="term" value="F:ATP binding"/>
    <property type="evidence" value="ECO:0007669"/>
    <property type="project" value="InterPro"/>
</dbReference>
<dbReference type="SUPFAM" id="SSF52540">
    <property type="entry name" value="P-loop containing nucleoside triphosphate hydrolases"/>
    <property type="match status" value="1"/>
</dbReference>
<name>A0A3R9PWJ6_9CREN</name>
<dbReference type="AlphaFoldDB" id="A0A3R9PWJ6"/>
<dbReference type="EMBL" id="RXII01000013">
    <property type="protein sequence ID" value="RZN63506.1"/>
    <property type="molecule type" value="Genomic_DNA"/>
</dbReference>
<evidence type="ECO:0000313" key="5">
    <source>
        <dbReference type="Proteomes" id="UP000277582"/>
    </source>
</evidence>
<evidence type="ECO:0000259" key="1">
    <source>
        <dbReference type="Pfam" id="PF13175"/>
    </source>
</evidence>
<comment type="caution">
    <text evidence="3">The sequence shown here is derived from an EMBL/GenBank/DDBJ whole genome shotgun (WGS) entry which is preliminary data.</text>
</comment>
<organism evidence="3 5">
    <name type="scientific">Candidatus Methanodesulfokora washburnensis</name>
    <dbReference type="NCBI Taxonomy" id="2478471"/>
    <lineage>
        <taxon>Archaea</taxon>
        <taxon>Thermoproteota</taxon>
        <taxon>Candidatus Korarchaeia</taxon>
        <taxon>Candidatus Korarchaeia incertae sedis</taxon>
        <taxon>Candidatus Methanodesulfokora</taxon>
    </lineage>
</organism>
<reference evidence="3 5" key="1">
    <citation type="submission" date="2018-10" db="EMBL/GenBank/DDBJ databases">
        <title>Co-occurring genomic capacity for anaerobic methane metabolism and dissimilatory sulfite reduction discovered in the Korarchaeota.</title>
        <authorList>
            <person name="Mckay L.J."/>
            <person name="Dlakic M."/>
            <person name="Fields M.W."/>
            <person name="Delmont T.O."/>
            <person name="Eren A.M."/>
            <person name="Jay Z.J."/>
            <person name="Klingelsmith K.B."/>
            <person name="Rusch D.B."/>
            <person name="Inskeep W.P."/>
        </authorList>
    </citation>
    <scope>NUCLEOTIDE SEQUENCE [LARGE SCALE GENOMIC DNA]</scope>
    <source>
        <strain evidence="3 5">MDKW</strain>
    </source>
</reference>
<evidence type="ECO:0000313" key="4">
    <source>
        <dbReference type="EMBL" id="RZN63506.1"/>
    </source>
</evidence>
<feature type="domain" description="ATPase AAA-type core" evidence="2">
    <location>
        <begin position="225"/>
        <end position="295"/>
    </location>
</feature>
<dbReference type="Proteomes" id="UP000277582">
    <property type="component" value="Unassembled WGS sequence"/>
</dbReference>
<gene>
    <name evidence="3" type="ORF">D6D85_07165</name>
    <name evidence="4" type="ORF">EF810_00795</name>
</gene>
<evidence type="ECO:0000259" key="2">
    <source>
        <dbReference type="Pfam" id="PF13304"/>
    </source>
</evidence>
<dbReference type="Pfam" id="PF13304">
    <property type="entry name" value="AAA_21"/>
    <property type="match status" value="1"/>
</dbReference>
<dbReference type="OrthoDB" id="25344at2157"/>
<dbReference type="InterPro" id="IPR003959">
    <property type="entry name" value="ATPase_AAA_core"/>
</dbReference>
<keyword evidence="5" id="KW-1185">Reference proteome</keyword>
<reference evidence="4 6" key="2">
    <citation type="journal article" date="2019" name="Nat. Microbiol.">
        <title>Wide diversity of methane and short-chain alkane metabolisms in uncultured archaea.</title>
        <authorList>
            <person name="Borrel G."/>
            <person name="Adam P.S."/>
            <person name="McKay L.J."/>
            <person name="Chen L.X."/>
            <person name="Sierra-Garcia I.N."/>
            <person name="Sieber C.M."/>
            <person name="Letourneur Q."/>
            <person name="Ghozlane A."/>
            <person name="Andersen G.L."/>
            <person name="Li W.J."/>
            <person name="Hallam S.J."/>
            <person name="Muyzer G."/>
            <person name="de Oliveira V.M."/>
            <person name="Inskeep W.P."/>
            <person name="Banfield J.F."/>
            <person name="Gribaldo S."/>
        </authorList>
    </citation>
    <scope>NUCLEOTIDE SEQUENCE [LARGE SCALE GENOMIC DNA]</scope>
    <source>
        <strain evidence="4">NM4</strain>
    </source>
</reference>
<protein>
    <recommendedName>
        <fullName evidence="7">ATPase AAA-type core domain-containing protein</fullName>
    </recommendedName>
</protein>
<feature type="domain" description="Endonuclease GajA/Old nuclease/RecF-like AAA" evidence="1">
    <location>
        <begin position="1"/>
        <end position="103"/>
    </location>
</feature>
<evidence type="ECO:0000313" key="6">
    <source>
        <dbReference type="Proteomes" id="UP000316217"/>
    </source>
</evidence>
<dbReference type="GO" id="GO:0016887">
    <property type="term" value="F:ATP hydrolysis activity"/>
    <property type="evidence" value="ECO:0007669"/>
    <property type="project" value="InterPro"/>
</dbReference>
<dbReference type="PANTHER" id="PTHR43581">
    <property type="entry name" value="ATP/GTP PHOSPHATASE"/>
    <property type="match status" value="1"/>
</dbReference>
<dbReference type="RefSeq" id="WP_125671337.1">
    <property type="nucleotide sequence ID" value="NZ_RCOS01000082.1"/>
</dbReference>
<evidence type="ECO:0000313" key="3">
    <source>
        <dbReference type="EMBL" id="RSN74956.1"/>
    </source>
</evidence>
<dbReference type="EMBL" id="RCOS01000082">
    <property type="protein sequence ID" value="RSN74956.1"/>
    <property type="molecule type" value="Genomic_DNA"/>
</dbReference>
<dbReference type="InterPro" id="IPR051396">
    <property type="entry name" value="Bact_Antivir_Def_Nuclease"/>
</dbReference>
<accession>A0A3R9PWJ6</accession>
<dbReference type="InterPro" id="IPR041685">
    <property type="entry name" value="AAA_GajA/Old/RecF-like"/>
</dbReference>
<evidence type="ECO:0008006" key="7">
    <source>
        <dbReference type="Google" id="ProtNLM"/>
    </source>
</evidence>